<proteinExistence type="predicted"/>
<accession>A0A8J3RG67</accession>
<protein>
    <recommendedName>
        <fullName evidence="1">SnoaL-like domain-containing protein</fullName>
    </recommendedName>
</protein>
<gene>
    <name evidence="2" type="ORF">Plo01_15410</name>
</gene>
<name>A0A8J3RG67_9ACTN</name>
<reference evidence="2 3" key="1">
    <citation type="submission" date="2021-01" db="EMBL/GenBank/DDBJ databases">
        <title>Whole genome shotgun sequence of Planobispora longispora NBRC 13918.</title>
        <authorList>
            <person name="Komaki H."/>
            <person name="Tamura T."/>
        </authorList>
    </citation>
    <scope>NUCLEOTIDE SEQUENCE [LARGE SCALE GENOMIC DNA]</scope>
    <source>
        <strain evidence="2 3">NBRC 13918</strain>
    </source>
</reference>
<dbReference type="SUPFAM" id="SSF54427">
    <property type="entry name" value="NTF2-like"/>
    <property type="match status" value="1"/>
</dbReference>
<feature type="domain" description="SnoaL-like" evidence="1">
    <location>
        <begin position="11"/>
        <end position="115"/>
    </location>
</feature>
<organism evidence="2 3">
    <name type="scientific">Planobispora longispora</name>
    <dbReference type="NCBI Taxonomy" id="28887"/>
    <lineage>
        <taxon>Bacteria</taxon>
        <taxon>Bacillati</taxon>
        <taxon>Actinomycetota</taxon>
        <taxon>Actinomycetes</taxon>
        <taxon>Streptosporangiales</taxon>
        <taxon>Streptosporangiaceae</taxon>
        <taxon>Planobispora</taxon>
    </lineage>
</organism>
<dbReference type="EMBL" id="BOOH01000014">
    <property type="protein sequence ID" value="GIH75112.1"/>
    <property type="molecule type" value="Genomic_DNA"/>
</dbReference>
<dbReference type="PANTHER" id="PTHR41252">
    <property type="entry name" value="BLR2505 PROTEIN"/>
    <property type="match status" value="1"/>
</dbReference>
<dbReference type="InterPro" id="IPR037401">
    <property type="entry name" value="SnoaL-like"/>
</dbReference>
<dbReference type="AlphaFoldDB" id="A0A8J3RG67"/>
<dbReference type="RefSeq" id="WP_203889818.1">
    <property type="nucleotide sequence ID" value="NZ_BOOH01000014.1"/>
</dbReference>
<dbReference type="PANTHER" id="PTHR41252:SF1">
    <property type="entry name" value="BLR2505 PROTEIN"/>
    <property type="match status" value="1"/>
</dbReference>
<dbReference type="InterPro" id="IPR032710">
    <property type="entry name" value="NTF2-like_dom_sf"/>
</dbReference>
<sequence>MLDHPNNLLARESYDALAKGDVAHIRDNLLADDVVFHVPGGGPLAGEYRGKDEVAGYLTRLVELAGGALRMEPESFLVDEEHSAALLRIRGERDGRVLDERGVQVFRFRDDKIVERWSYPPDPRSGDEFFA</sequence>
<evidence type="ECO:0000259" key="1">
    <source>
        <dbReference type="Pfam" id="PF12680"/>
    </source>
</evidence>
<evidence type="ECO:0000313" key="2">
    <source>
        <dbReference type="EMBL" id="GIH75112.1"/>
    </source>
</evidence>
<dbReference type="Gene3D" id="3.10.450.50">
    <property type="match status" value="1"/>
</dbReference>
<dbReference type="Pfam" id="PF12680">
    <property type="entry name" value="SnoaL_2"/>
    <property type="match status" value="1"/>
</dbReference>
<keyword evidence="3" id="KW-1185">Reference proteome</keyword>
<comment type="caution">
    <text evidence="2">The sequence shown here is derived from an EMBL/GenBank/DDBJ whole genome shotgun (WGS) entry which is preliminary data.</text>
</comment>
<evidence type="ECO:0000313" key="3">
    <source>
        <dbReference type="Proteomes" id="UP000616724"/>
    </source>
</evidence>
<dbReference type="Proteomes" id="UP000616724">
    <property type="component" value="Unassembled WGS sequence"/>
</dbReference>